<dbReference type="EMBL" id="CP097320">
    <property type="protein sequence ID" value="UQX11742.1"/>
    <property type="molecule type" value="Genomic_DNA"/>
</dbReference>
<evidence type="ECO:0000259" key="6">
    <source>
        <dbReference type="PROSITE" id="PS51296"/>
    </source>
</evidence>
<sequence>MRPRVWQVACTVDHVAEPADYFEYRCGPYSILIVRGGDGMLRAFQNVCRHRGNSLCAGSGAGLRELRCGYHGWTWDLCGILKRVPNRKGFGALAYV</sequence>
<accession>A0ABY4QL25</accession>
<keyword evidence="1" id="KW-0001">2Fe-2S</keyword>
<evidence type="ECO:0000256" key="5">
    <source>
        <dbReference type="ARBA" id="ARBA00023014"/>
    </source>
</evidence>
<keyword evidence="3" id="KW-0560">Oxidoreductase</keyword>
<dbReference type="InterPro" id="IPR036922">
    <property type="entry name" value="Rieske_2Fe-2S_sf"/>
</dbReference>
<keyword evidence="4" id="KW-0408">Iron</keyword>
<dbReference type="PANTHER" id="PTHR43756">
    <property type="entry name" value="CHOLINE MONOOXYGENASE, CHLOROPLASTIC"/>
    <property type="match status" value="1"/>
</dbReference>
<dbReference type="Proteomes" id="UP001056610">
    <property type="component" value="Chromosome"/>
</dbReference>
<dbReference type="InterPro" id="IPR017941">
    <property type="entry name" value="Rieske_2Fe-2S"/>
</dbReference>
<dbReference type="CDD" id="cd03469">
    <property type="entry name" value="Rieske_RO_Alpha_N"/>
    <property type="match status" value="1"/>
</dbReference>
<protein>
    <submittedName>
        <fullName evidence="7">Rieske (2Fe-2S) protein</fullName>
    </submittedName>
</protein>
<evidence type="ECO:0000313" key="8">
    <source>
        <dbReference type="Proteomes" id="UP001056610"/>
    </source>
</evidence>
<evidence type="ECO:0000313" key="7">
    <source>
        <dbReference type="EMBL" id="UQX11742.1"/>
    </source>
</evidence>
<evidence type="ECO:0000256" key="3">
    <source>
        <dbReference type="ARBA" id="ARBA00023002"/>
    </source>
</evidence>
<proteinExistence type="predicted"/>
<keyword evidence="5" id="KW-0411">Iron-sulfur</keyword>
<dbReference type="PRINTS" id="PR00090">
    <property type="entry name" value="RNGDIOXGNASE"/>
</dbReference>
<feature type="domain" description="Rieske" evidence="6">
    <location>
        <begin position="6"/>
        <end position="96"/>
    </location>
</feature>
<keyword evidence="2" id="KW-0479">Metal-binding</keyword>
<dbReference type="PROSITE" id="PS51296">
    <property type="entry name" value="RIESKE"/>
    <property type="match status" value="1"/>
</dbReference>
<dbReference type="Pfam" id="PF00355">
    <property type="entry name" value="Rieske"/>
    <property type="match status" value="1"/>
</dbReference>
<evidence type="ECO:0000256" key="4">
    <source>
        <dbReference type="ARBA" id="ARBA00023004"/>
    </source>
</evidence>
<reference evidence="7" key="1">
    <citation type="submission" date="2022-05" db="EMBL/GenBank/DDBJ databases">
        <title>A methanotrophic Mycobacterium dominates a cave microbial ecosystem.</title>
        <authorList>
            <person name="Van Spanning R.J.M."/>
            <person name="Guan Q."/>
            <person name="Melkonian C."/>
            <person name="Gallant J."/>
            <person name="Polerecky L."/>
            <person name="Flot J.-F."/>
            <person name="Brandt B.W."/>
            <person name="Braster M."/>
            <person name="Iturbe Espinoza P."/>
            <person name="Aerts J."/>
            <person name="Meima-Franke M."/>
            <person name="Piersma S.R."/>
            <person name="Bunduc C."/>
            <person name="Ummels R."/>
            <person name="Pain A."/>
            <person name="Fleming E.J."/>
            <person name="van der Wel N."/>
            <person name="Gherman V.D."/>
            <person name="Sarbu S.M."/>
            <person name="Bodelier P.L.E."/>
            <person name="Bitter W."/>
        </authorList>
    </citation>
    <scope>NUCLEOTIDE SEQUENCE</scope>
    <source>
        <strain evidence="7">Sulfur Cave</strain>
    </source>
</reference>
<dbReference type="SUPFAM" id="SSF50022">
    <property type="entry name" value="ISP domain"/>
    <property type="match status" value="1"/>
</dbReference>
<gene>
    <name evidence="7" type="ORF">M5I08_04695</name>
</gene>
<keyword evidence="8" id="KW-1185">Reference proteome</keyword>
<dbReference type="PANTHER" id="PTHR43756:SF5">
    <property type="entry name" value="CHOLINE MONOOXYGENASE, CHLOROPLASTIC"/>
    <property type="match status" value="1"/>
</dbReference>
<name>A0ABY4QL25_9MYCO</name>
<evidence type="ECO:0000256" key="1">
    <source>
        <dbReference type="ARBA" id="ARBA00022714"/>
    </source>
</evidence>
<dbReference type="InterPro" id="IPR001663">
    <property type="entry name" value="Rng_hydr_dOase-A"/>
</dbReference>
<dbReference type="Gene3D" id="2.102.10.10">
    <property type="entry name" value="Rieske [2Fe-2S] iron-sulphur domain"/>
    <property type="match status" value="1"/>
</dbReference>
<organism evidence="7 8">
    <name type="scientific">Candidatus Mycobacterium methanotrophicum</name>
    <dbReference type="NCBI Taxonomy" id="2943498"/>
    <lineage>
        <taxon>Bacteria</taxon>
        <taxon>Bacillati</taxon>
        <taxon>Actinomycetota</taxon>
        <taxon>Actinomycetes</taxon>
        <taxon>Mycobacteriales</taxon>
        <taxon>Mycobacteriaceae</taxon>
        <taxon>Mycobacterium</taxon>
    </lineage>
</organism>
<evidence type="ECO:0000256" key="2">
    <source>
        <dbReference type="ARBA" id="ARBA00022723"/>
    </source>
</evidence>